<evidence type="ECO:0000313" key="1">
    <source>
        <dbReference type="EMBL" id="KAI3750022.1"/>
    </source>
</evidence>
<gene>
    <name evidence="1" type="ORF">L2E82_20646</name>
</gene>
<protein>
    <submittedName>
        <fullName evidence="1">Uncharacterized protein</fullName>
    </submittedName>
</protein>
<comment type="caution">
    <text evidence="1">The sequence shown here is derived from an EMBL/GenBank/DDBJ whole genome shotgun (WGS) entry which is preliminary data.</text>
</comment>
<dbReference type="EMBL" id="CM042012">
    <property type="protein sequence ID" value="KAI3750022.1"/>
    <property type="molecule type" value="Genomic_DNA"/>
</dbReference>
<name>A0ACB9DTY0_CICIN</name>
<reference evidence="1 2" key="2">
    <citation type="journal article" date="2022" name="Mol. Ecol. Resour.">
        <title>The genomes of chicory, endive, great burdock and yacon provide insights into Asteraceae paleo-polyploidization history and plant inulin production.</title>
        <authorList>
            <person name="Fan W."/>
            <person name="Wang S."/>
            <person name="Wang H."/>
            <person name="Wang A."/>
            <person name="Jiang F."/>
            <person name="Liu H."/>
            <person name="Zhao H."/>
            <person name="Xu D."/>
            <person name="Zhang Y."/>
        </authorList>
    </citation>
    <scope>NUCLEOTIDE SEQUENCE [LARGE SCALE GENOMIC DNA]</scope>
    <source>
        <strain evidence="2">cv. Punajuju</strain>
        <tissue evidence="1">Leaves</tissue>
    </source>
</reference>
<keyword evidence="2" id="KW-1185">Reference proteome</keyword>
<proteinExistence type="predicted"/>
<evidence type="ECO:0000313" key="2">
    <source>
        <dbReference type="Proteomes" id="UP001055811"/>
    </source>
</evidence>
<sequence length="166" mass="18292">MVTGLSGVPGTYGVCDMNGEWLGGGMLINVIFWPVFGLAACGWSGDCWSGDWRSGERARDGEWISEEGAEVGGESTDDSFLIVYLIRCLLERMAVPAPYVSLNLITNFKKSAAAEAEAEIEVMVEPLDLDLLRHFNNRGANRDAPEVSQFSSDKYDICYSLYEIFV</sequence>
<organism evidence="1 2">
    <name type="scientific">Cichorium intybus</name>
    <name type="common">Chicory</name>
    <dbReference type="NCBI Taxonomy" id="13427"/>
    <lineage>
        <taxon>Eukaryota</taxon>
        <taxon>Viridiplantae</taxon>
        <taxon>Streptophyta</taxon>
        <taxon>Embryophyta</taxon>
        <taxon>Tracheophyta</taxon>
        <taxon>Spermatophyta</taxon>
        <taxon>Magnoliopsida</taxon>
        <taxon>eudicotyledons</taxon>
        <taxon>Gunneridae</taxon>
        <taxon>Pentapetalae</taxon>
        <taxon>asterids</taxon>
        <taxon>campanulids</taxon>
        <taxon>Asterales</taxon>
        <taxon>Asteraceae</taxon>
        <taxon>Cichorioideae</taxon>
        <taxon>Cichorieae</taxon>
        <taxon>Cichoriinae</taxon>
        <taxon>Cichorium</taxon>
    </lineage>
</organism>
<reference evidence="2" key="1">
    <citation type="journal article" date="2022" name="Mol. Ecol. Resour.">
        <title>The genomes of chicory, endive, great burdock and yacon provide insights into Asteraceae palaeo-polyploidization history and plant inulin production.</title>
        <authorList>
            <person name="Fan W."/>
            <person name="Wang S."/>
            <person name="Wang H."/>
            <person name="Wang A."/>
            <person name="Jiang F."/>
            <person name="Liu H."/>
            <person name="Zhao H."/>
            <person name="Xu D."/>
            <person name="Zhang Y."/>
        </authorList>
    </citation>
    <scope>NUCLEOTIDE SEQUENCE [LARGE SCALE GENOMIC DNA]</scope>
    <source>
        <strain evidence="2">cv. Punajuju</strain>
    </source>
</reference>
<accession>A0ACB9DTY0</accession>
<dbReference type="Proteomes" id="UP001055811">
    <property type="component" value="Linkage Group LG04"/>
</dbReference>